<dbReference type="InterPro" id="IPR017907">
    <property type="entry name" value="Znf_RING_CS"/>
</dbReference>
<dbReference type="SMART" id="SM00184">
    <property type="entry name" value="RING"/>
    <property type="match status" value="1"/>
</dbReference>
<dbReference type="GO" id="GO:0043328">
    <property type="term" value="P:protein transport to vacuole involved in ubiquitin-dependent protein catabolic process via the multivesicular body sorting pathway"/>
    <property type="evidence" value="ECO:0007669"/>
    <property type="project" value="TreeGrafter"/>
</dbReference>
<dbReference type="EMBL" id="MPUK01000002">
    <property type="protein sequence ID" value="ONH69006.1"/>
    <property type="molecule type" value="Genomic_DNA"/>
</dbReference>
<sequence length="598" mass="70055">MKFGKTLERALEEDQIPPEWIDSSIHYKPLKKSINRVVDEMEQVGLSREYIEDGNLRLYYEFDREASGLLDPTLKFEDDKEETESIRNKKLELTNDRVFFNDLYAQYQSLVKFNTMHEALLSDKVKKIAMLITKLTDSSNRSKADMYLWRNIFNLYVEFKLDLKSHFTMKNLNKFVKHLNDVKLIKSFKHSKQNTKYFDQFYQLNVELIQFLNFSNLNTIAIRKIMKKFDKHTLLKSSSNLAKIMTIQKSKLSTSTIEQIISTDVVRLVPQLDDYLCPICFTIAYKPIRLECQHFFCIRCLIKLQRRGEAKCPMCREPVVMKATEINVDHELIEYMKQNFPEEVKKKKRANEKEVTDETLAMAYGGGDKCLKLGLSALDNHRLRSYNELGQSLIRQKSTELSTQLSLFKSILLNFLTEHNDELSSDLEVRNKFIQTCSMVGIDPLQIYGQDGNKMQEFYCELCVRIIEYSNAMRDLNGGLMPVEQFLEEFGKMNVTYTDIEKCVEMLRPLNEDVEIVRIGKREYLKNFHIEITQDQNVVFEIASNIGYVSVRMLKDNLGWPSYRATSVLDGMVSSGYLWVDRFKGKVLYWDPAWIQKV</sequence>
<dbReference type="GO" id="GO:0008270">
    <property type="term" value="F:zinc ion binding"/>
    <property type="evidence" value="ECO:0007669"/>
    <property type="project" value="UniProtKB-KW"/>
</dbReference>
<keyword evidence="3 5" id="KW-0863">Zinc-finger</keyword>
<dbReference type="Gene3D" id="3.30.40.10">
    <property type="entry name" value="Zinc/RING finger domain, C3HC4 (zinc finger)"/>
    <property type="match status" value="1"/>
</dbReference>
<dbReference type="SUPFAM" id="SSF57850">
    <property type="entry name" value="RING/U-box"/>
    <property type="match status" value="1"/>
</dbReference>
<accession>A0A1V2LCA2</accession>
<dbReference type="STRING" id="36022.A0A1V2LCA2"/>
<protein>
    <submittedName>
        <fullName evidence="8">Vacuolar-sorting protein SNF8</fullName>
    </submittedName>
</protein>
<dbReference type="Gene3D" id="6.10.140.180">
    <property type="match status" value="1"/>
</dbReference>
<keyword evidence="4" id="KW-0862">Zinc</keyword>
<dbReference type="AlphaFoldDB" id="A0A1V2LCA2"/>
<dbReference type="InterPro" id="IPR040608">
    <property type="entry name" value="Snf8/Vps36"/>
</dbReference>
<comment type="caution">
    <text evidence="8">The sequence shown here is derived from an EMBL/GenBank/DDBJ whole genome shotgun (WGS) entry which is preliminary data.</text>
</comment>
<keyword evidence="2" id="KW-0479">Metal-binding</keyword>
<dbReference type="VEuPathDB" id="FungiDB:BON22_1476"/>
<evidence type="ECO:0000259" key="6">
    <source>
        <dbReference type="PROSITE" id="PS50089"/>
    </source>
</evidence>
<evidence type="ECO:0000256" key="5">
    <source>
        <dbReference type="PROSITE-ProRule" id="PRU00175"/>
    </source>
</evidence>
<organism evidence="8 9">
    <name type="scientific">Cyberlindnera fabianii</name>
    <name type="common">Yeast</name>
    <name type="synonym">Hansenula fabianii</name>
    <dbReference type="NCBI Taxonomy" id="36022"/>
    <lineage>
        <taxon>Eukaryota</taxon>
        <taxon>Fungi</taxon>
        <taxon>Dikarya</taxon>
        <taxon>Ascomycota</taxon>
        <taxon>Saccharomycotina</taxon>
        <taxon>Saccharomycetes</taxon>
        <taxon>Phaffomycetales</taxon>
        <taxon>Phaffomycetaceae</taxon>
        <taxon>Cyberlindnera</taxon>
    </lineage>
</organism>
<dbReference type="PROSITE" id="PS51382">
    <property type="entry name" value="SPX"/>
    <property type="match status" value="1"/>
</dbReference>
<evidence type="ECO:0000313" key="8">
    <source>
        <dbReference type="EMBL" id="ONH69006.1"/>
    </source>
</evidence>
<dbReference type="SUPFAM" id="SSF46785">
    <property type="entry name" value="Winged helix' DNA-binding domain"/>
    <property type="match status" value="2"/>
</dbReference>
<evidence type="ECO:0000256" key="4">
    <source>
        <dbReference type="ARBA" id="ARBA00022833"/>
    </source>
</evidence>
<evidence type="ECO:0000313" key="9">
    <source>
        <dbReference type="Proteomes" id="UP000189513"/>
    </source>
</evidence>
<dbReference type="InterPro" id="IPR018957">
    <property type="entry name" value="Znf_C3HC4_RING-type"/>
</dbReference>
<feature type="domain" description="RING-type" evidence="6">
    <location>
        <begin position="277"/>
        <end position="316"/>
    </location>
</feature>
<evidence type="ECO:0000256" key="2">
    <source>
        <dbReference type="ARBA" id="ARBA00022723"/>
    </source>
</evidence>
<feature type="non-terminal residue" evidence="8">
    <location>
        <position position="598"/>
    </location>
</feature>
<dbReference type="InterPro" id="IPR036388">
    <property type="entry name" value="WH-like_DNA-bd_sf"/>
</dbReference>
<gene>
    <name evidence="8" type="ORF">BON22_1476</name>
</gene>
<proteinExistence type="inferred from homology"/>
<dbReference type="Gene3D" id="1.10.10.10">
    <property type="entry name" value="Winged helix-like DNA-binding domain superfamily/Winged helix DNA-binding domain"/>
    <property type="match status" value="2"/>
</dbReference>
<dbReference type="Pfam" id="PF04157">
    <property type="entry name" value="EAP30"/>
    <property type="match status" value="1"/>
</dbReference>
<dbReference type="PROSITE" id="PS00518">
    <property type="entry name" value="ZF_RING_1"/>
    <property type="match status" value="1"/>
</dbReference>
<comment type="similarity">
    <text evidence="1">Belongs to the SNF8 family.</text>
</comment>
<dbReference type="InterPro" id="IPR001841">
    <property type="entry name" value="Znf_RING"/>
</dbReference>
<evidence type="ECO:0000256" key="1">
    <source>
        <dbReference type="ARBA" id="ARBA00009834"/>
    </source>
</evidence>
<dbReference type="InterPro" id="IPR013083">
    <property type="entry name" value="Znf_RING/FYVE/PHD"/>
</dbReference>
<feature type="domain" description="SPX" evidence="7">
    <location>
        <begin position="1"/>
        <end position="243"/>
    </location>
</feature>
<dbReference type="PANTHER" id="PTHR12806:SF0">
    <property type="entry name" value="VACUOLAR-SORTING PROTEIN SNF8"/>
    <property type="match status" value="1"/>
</dbReference>
<dbReference type="GO" id="GO:0000814">
    <property type="term" value="C:ESCRT II complex"/>
    <property type="evidence" value="ECO:0007669"/>
    <property type="project" value="InterPro"/>
</dbReference>
<dbReference type="Pfam" id="PF03105">
    <property type="entry name" value="SPX"/>
    <property type="match status" value="1"/>
</dbReference>
<evidence type="ECO:0000256" key="3">
    <source>
        <dbReference type="ARBA" id="ARBA00022771"/>
    </source>
</evidence>
<keyword evidence="9" id="KW-1185">Reference proteome</keyword>
<dbReference type="Proteomes" id="UP000189513">
    <property type="component" value="Unassembled WGS sequence"/>
</dbReference>
<dbReference type="PANTHER" id="PTHR12806">
    <property type="entry name" value="EAP30 SUBUNIT OF ELL COMPLEX"/>
    <property type="match status" value="1"/>
</dbReference>
<reference evidence="9" key="1">
    <citation type="journal article" date="2017" name="Genome Announc.">
        <title>Genome sequences of Cyberlindnera fabianii 65, Pichia kudriavzevii 129, and Saccharomyces cerevisiae 131 isolated from fermented masau fruits in Zimbabwe.</title>
        <authorList>
            <person name="van Rijswijck I.M.H."/>
            <person name="Derks M.F.L."/>
            <person name="Abee T."/>
            <person name="de Ridder D."/>
            <person name="Smid E.J."/>
        </authorList>
    </citation>
    <scope>NUCLEOTIDE SEQUENCE [LARGE SCALE GENOMIC DNA]</scope>
    <source>
        <strain evidence="9">65</strain>
    </source>
</reference>
<dbReference type="InterPro" id="IPR004331">
    <property type="entry name" value="SPX_dom"/>
</dbReference>
<dbReference type="Pfam" id="PF00097">
    <property type="entry name" value="zf-C3HC4"/>
    <property type="match status" value="1"/>
</dbReference>
<evidence type="ECO:0000259" key="7">
    <source>
        <dbReference type="PROSITE" id="PS51382"/>
    </source>
</evidence>
<name>A0A1V2LCA2_CYBFA</name>
<dbReference type="InterPro" id="IPR016689">
    <property type="entry name" value="ESCRT-2_cplx_Snf8"/>
</dbReference>
<dbReference type="PROSITE" id="PS50089">
    <property type="entry name" value="ZF_RING_2"/>
    <property type="match status" value="1"/>
</dbReference>
<dbReference type="InterPro" id="IPR036390">
    <property type="entry name" value="WH_DNA-bd_sf"/>
</dbReference>